<feature type="domain" description="SAC" evidence="6">
    <location>
        <begin position="155"/>
        <end position="355"/>
    </location>
</feature>
<dbReference type="PROSITE" id="PS50275">
    <property type="entry name" value="SAC"/>
    <property type="match status" value="2"/>
</dbReference>
<protein>
    <recommendedName>
        <fullName evidence="3">phosphoinositide 5-phosphatase</fullName>
        <ecNumber evidence="3">3.1.3.36</ecNumber>
    </recommendedName>
</protein>
<keyword evidence="8" id="KW-1185">Reference proteome</keyword>
<keyword evidence="4" id="KW-0378">Hydrolase</keyword>
<name>A0A078ASR3_STYLE</name>
<evidence type="ECO:0000256" key="1">
    <source>
        <dbReference type="ARBA" id="ARBA00008943"/>
    </source>
</evidence>
<evidence type="ECO:0000259" key="6">
    <source>
        <dbReference type="PROSITE" id="PS50275"/>
    </source>
</evidence>
<dbReference type="Pfam" id="PF22669">
    <property type="entry name" value="Exo_endo_phos2"/>
    <property type="match status" value="1"/>
</dbReference>
<dbReference type="GO" id="GO:0004527">
    <property type="term" value="F:exonuclease activity"/>
    <property type="evidence" value="ECO:0007669"/>
    <property type="project" value="UniProtKB-KW"/>
</dbReference>
<keyword evidence="7" id="KW-0540">Nuclease</keyword>
<dbReference type="Gene3D" id="3.60.10.10">
    <property type="entry name" value="Endonuclease/exonuclease/phosphatase"/>
    <property type="match status" value="1"/>
</dbReference>
<sequence length="991" mass="115138">MEGSNTSDQTTQSPKNPYIKTGIDYPTWKLFSTPNTFTITPSTQYSEQRSLIVDKKSLKIKEHAIVVREDAEWTMDIQGLLGILNILGVEHIMVITGREEVCKIPHKLQPRYDQPSVIFELQEVELIPFENQSSPQLEYQLRSIRDGIKKFLEVGFYLSYRLDLTSNTQRRDNFTQPKDGQVQVDLSTIHPYISLDYRYMWNYNLFKQLRSQHIPAYWIVPLVQGYVGHSKINDLELVLIARRRWLMGGTRYNSRGIDEEGNTANCVESEQIIMRHVPQNTHDRIYTYSFSQIRGSIPFFWQQPTGKIEIHRSLESSTNAFTQHAENLMKDYEGNSILMVNLLCKSIKDEEMLTQGLLKLKDQTKDQFEAQNKKIDYEYFDFHYNYCLDRTNVFQSKICFKVFEDLLKQKFSSDNQIGVLLTNMWAFCGDFISKIYAGTHSVLTQVTLKGKENIYDKIDHGVTSVRRFLKQNLSDDFKQECILVLQGQHELCNSIPTNFVESVVIKEIDQFSENQKIILHITTLNCAGKSPEKYQELIPIFKPQFDGVTPIFQGKNKSKMNEWEQILRNAIEAASTNIQDPDERYVWVIAKAMVGCFIGLFVKQKLLSRIKDLKTTKIKTGLGGSAGNKGAVIVRFSLDDTSILLMNCHLMSGKNKGSKRTDELNFIFDNAFKNESKNRVSKCHEQSNLQKFCIENHNMVFIFGDLNYRICLPNDQVRGAIQNKDYPKLKEADELLQAFKQYQNTKELQFQFYRDYDEGEIDFQPTYKYDKKSQKYDTSKKQRVPSWCDRILWKKNNKVTQQVLGCFQDIVFSDHRPVFAQFELYVNKIMSDLTNKMEEKFYENMRFQSLHALGKNRMSNTSSQTNKTNKSEEQKNDDGTDRDPLDNLDEQLSRYSSNTDQRRSENPLIPLIEEGDEEEMDPQMIYGLNIHDKGDMTDKSSSLQSQSDSSQIQQQQNVSELKEDDMAFDDSGSKSMIESNGQQKFQNHSNF</sequence>
<feature type="compositionally biased region" description="Polar residues" evidence="5">
    <location>
        <begin position="973"/>
        <end position="991"/>
    </location>
</feature>
<dbReference type="InParanoid" id="A0A078ASR3"/>
<accession>A0A078ASR3</accession>
<dbReference type="Pfam" id="PF02383">
    <property type="entry name" value="Syja_N"/>
    <property type="match status" value="1"/>
</dbReference>
<dbReference type="InterPro" id="IPR036691">
    <property type="entry name" value="Endo/exonu/phosph_ase_sf"/>
</dbReference>
<dbReference type="OrthoDB" id="405996at2759"/>
<dbReference type="GO" id="GO:0004439">
    <property type="term" value="F:phosphatidylinositol-4,5-bisphosphate 5-phosphatase activity"/>
    <property type="evidence" value="ECO:0007669"/>
    <property type="project" value="UniProtKB-EC"/>
</dbReference>
<dbReference type="OMA" id="YDTANEM"/>
<proteinExistence type="inferred from homology"/>
<dbReference type="GO" id="GO:0004519">
    <property type="term" value="F:endonuclease activity"/>
    <property type="evidence" value="ECO:0007669"/>
    <property type="project" value="UniProtKB-KW"/>
</dbReference>
<dbReference type="SUPFAM" id="SSF56219">
    <property type="entry name" value="DNase I-like"/>
    <property type="match status" value="1"/>
</dbReference>
<gene>
    <name evidence="7" type="primary">Contig1637.g1779</name>
    <name evidence="7" type="ORF">STYLEM_14594</name>
</gene>
<dbReference type="PANTHER" id="PTHR11200">
    <property type="entry name" value="INOSITOL 5-PHOSPHATASE"/>
    <property type="match status" value="1"/>
</dbReference>
<evidence type="ECO:0000256" key="4">
    <source>
        <dbReference type="ARBA" id="ARBA00022801"/>
    </source>
</evidence>
<keyword evidence="7" id="KW-0269">Exonuclease</keyword>
<evidence type="ECO:0000256" key="2">
    <source>
        <dbReference type="ARBA" id="ARBA00009678"/>
    </source>
</evidence>
<dbReference type="InterPro" id="IPR002013">
    <property type="entry name" value="SAC_dom"/>
</dbReference>
<keyword evidence="7" id="KW-0255">Endonuclease</keyword>
<reference evidence="7 8" key="1">
    <citation type="submission" date="2014-06" db="EMBL/GenBank/DDBJ databases">
        <authorList>
            <person name="Swart Estienne"/>
        </authorList>
    </citation>
    <scope>NUCLEOTIDE SEQUENCE [LARGE SCALE GENOMIC DNA]</scope>
    <source>
        <strain evidence="7 8">130c</strain>
    </source>
</reference>
<dbReference type="InterPro" id="IPR046985">
    <property type="entry name" value="IP5"/>
</dbReference>
<comment type="similarity">
    <text evidence="2">In the central section; belongs to the inositol 1,4,5-trisphosphate 5-phosphatase family.</text>
</comment>
<dbReference type="EC" id="3.1.3.36" evidence="3"/>
<dbReference type="EMBL" id="CCKQ01013803">
    <property type="protein sequence ID" value="CDW85515.1"/>
    <property type="molecule type" value="Genomic_DNA"/>
</dbReference>
<dbReference type="AlphaFoldDB" id="A0A078ASR3"/>
<dbReference type="InterPro" id="IPR000300">
    <property type="entry name" value="IPPc"/>
</dbReference>
<evidence type="ECO:0000256" key="3">
    <source>
        <dbReference type="ARBA" id="ARBA00013044"/>
    </source>
</evidence>
<feature type="region of interest" description="Disordered" evidence="5">
    <location>
        <begin position="853"/>
        <end position="991"/>
    </location>
</feature>
<feature type="compositionally biased region" description="Low complexity" evidence="5">
    <location>
        <begin position="940"/>
        <end position="956"/>
    </location>
</feature>
<feature type="compositionally biased region" description="Polar residues" evidence="5">
    <location>
        <begin position="857"/>
        <end position="868"/>
    </location>
</feature>
<evidence type="ECO:0000313" key="7">
    <source>
        <dbReference type="EMBL" id="CDW85515.1"/>
    </source>
</evidence>
<dbReference type="SMART" id="SM00128">
    <property type="entry name" value="IPPc"/>
    <property type="match status" value="1"/>
</dbReference>
<dbReference type="Proteomes" id="UP000039865">
    <property type="component" value="Unassembled WGS sequence"/>
</dbReference>
<feature type="domain" description="SAC" evidence="6">
    <location>
        <begin position="387"/>
        <end position="438"/>
    </location>
</feature>
<dbReference type="PANTHER" id="PTHR11200:SF275">
    <property type="entry name" value="LD06095P"/>
    <property type="match status" value="1"/>
</dbReference>
<evidence type="ECO:0000256" key="5">
    <source>
        <dbReference type="SAM" id="MobiDB-lite"/>
    </source>
</evidence>
<evidence type="ECO:0000313" key="8">
    <source>
        <dbReference type="Proteomes" id="UP000039865"/>
    </source>
</evidence>
<comment type="similarity">
    <text evidence="1">Belongs to the synaptojanin family.</text>
</comment>
<dbReference type="GO" id="GO:0046856">
    <property type="term" value="P:phosphatidylinositol dephosphorylation"/>
    <property type="evidence" value="ECO:0007669"/>
    <property type="project" value="InterPro"/>
</dbReference>
<feature type="compositionally biased region" description="Basic and acidic residues" evidence="5">
    <location>
        <begin position="869"/>
        <end position="885"/>
    </location>
</feature>
<organism evidence="7 8">
    <name type="scientific">Stylonychia lemnae</name>
    <name type="common">Ciliate</name>
    <dbReference type="NCBI Taxonomy" id="5949"/>
    <lineage>
        <taxon>Eukaryota</taxon>
        <taxon>Sar</taxon>
        <taxon>Alveolata</taxon>
        <taxon>Ciliophora</taxon>
        <taxon>Intramacronucleata</taxon>
        <taxon>Spirotrichea</taxon>
        <taxon>Stichotrichia</taxon>
        <taxon>Sporadotrichida</taxon>
        <taxon>Oxytrichidae</taxon>
        <taxon>Stylonychinae</taxon>
        <taxon>Stylonychia</taxon>
    </lineage>
</organism>